<dbReference type="AlphaFoldDB" id="A0A1G5GJ16"/>
<reference evidence="2 3" key="1">
    <citation type="submission" date="2016-10" db="EMBL/GenBank/DDBJ databases">
        <authorList>
            <person name="de Groot N.N."/>
        </authorList>
    </citation>
    <scope>NUCLEOTIDE SEQUENCE [LARGE SCALE GENOMIC DNA]</scope>
    <source>
        <strain evidence="2 3">DSM 18978</strain>
    </source>
</reference>
<evidence type="ECO:0000313" key="3">
    <source>
        <dbReference type="Proteomes" id="UP000198636"/>
    </source>
</evidence>
<dbReference type="STRING" id="1120976.SAMN03080606_01685"/>
<dbReference type="EMBL" id="FMUS01000009">
    <property type="protein sequence ID" value="SCY50698.1"/>
    <property type="molecule type" value="Genomic_DNA"/>
</dbReference>
<protein>
    <submittedName>
        <fullName evidence="2">Uncharacterized protein</fullName>
    </submittedName>
</protein>
<organism evidence="2 3">
    <name type="scientific">Alkaliphilus peptidifermentans DSM 18978</name>
    <dbReference type="NCBI Taxonomy" id="1120976"/>
    <lineage>
        <taxon>Bacteria</taxon>
        <taxon>Bacillati</taxon>
        <taxon>Bacillota</taxon>
        <taxon>Clostridia</taxon>
        <taxon>Peptostreptococcales</taxon>
        <taxon>Natronincolaceae</taxon>
        <taxon>Alkaliphilus</taxon>
    </lineage>
</organism>
<proteinExistence type="predicted"/>
<feature type="transmembrane region" description="Helical" evidence="1">
    <location>
        <begin position="26"/>
        <end position="43"/>
    </location>
</feature>
<dbReference type="Proteomes" id="UP000198636">
    <property type="component" value="Unassembled WGS sequence"/>
</dbReference>
<keyword evidence="3" id="KW-1185">Reference proteome</keyword>
<dbReference type="OrthoDB" id="1953595at2"/>
<evidence type="ECO:0000313" key="2">
    <source>
        <dbReference type="EMBL" id="SCY50698.1"/>
    </source>
</evidence>
<sequence length="149" mass="17990">MITKISEVFDNMFTVSHKKQTRGKTFFAFVIAIIGIFMLPIFFKVEDYNYAKYREQYLIAESVIEEYYTTHEKYPVGGAIQWDREKKLNKFFRESNLTANRRLYYINTDLVPEVKNLKHVFIIDIDQGTLYTRKSVAYRFRRWHFALLE</sequence>
<keyword evidence="1" id="KW-0472">Membrane</keyword>
<gene>
    <name evidence="2" type="ORF">SAMN03080606_01685</name>
</gene>
<accession>A0A1G5GJ16</accession>
<evidence type="ECO:0000256" key="1">
    <source>
        <dbReference type="SAM" id="Phobius"/>
    </source>
</evidence>
<keyword evidence="1" id="KW-0812">Transmembrane</keyword>
<name>A0A1G5GJ16_9FIRM</name>
<keyword evidence="1" id="KW-1133">Transmembrane helix</keyword>
<dbReference type="RefSeq" id="WP_091542235.1">
    <property type="nucleotide sequence ID" value="NZ_FMUS01000009.1"/>
</dbReference>